<keyword evidence="1" id="KW-0812">Transmembrane</keyword>
<sequence length="75" mass="7972">MTDPQPSANRKPRVTLWQAIKSTAAAAFGVQSEEARQRDFANGSAGRFIIAGLLFTALFVVVLVVVVNLVLSQAG</sequence>
<reference evidence="2 3" key="1">
    <citation type="submission" date="2019-02" db="EMBL/GenBank/DDBJ databases">
        <title>Genomic Encyclopedia of Type Strains, Phase IV (KMG-IV): sequencing the most valuable type-strain genomes for metagenomic binning, comparative biology and taxonomic classification.</title>
        <authorList>
            <person name="Goeker M."/>
        </authorList>
    </citation>
    <scope>NUCLEOTIDE SEQUENCE [LARGE SCALE GENOMIC DNA]</scope>
    <source>
        <strain evidence="2 3">DSM 21056</strain>
    </source>
</reference>
<dbReference type="Proteomes" id="UP000292298">
    <property type="component" value="Unassembled WGS sequence"/>
</dbReference>
<evidence type="ECO:0000313" key="3">
    <source>
        <dbReference type="Proteomes" id="UP000292298"/>
    </source>
</evidence>
<proteinExistence type="predicted"/>
<dbReference type="RefSeq" id="WP_130503244.1">
    <property type="nucleotide sequence ID" value="NZ_SHLI01000001.1"/>
</dbReference>
<dbReference type="Pfam" id="PF11174">
    <property type="entry name" value="DUF2970"/>
    <property type="match status" value="1"/>
</dbReference>
<keyword evidence="1" id="KW-0472">Membrane</keyword>
<accession>A0A4V2GJ53</accession>
<comment type="caution">
    <text evidence="2">The sequence shown here is derived from an EMBL/GenBank/DDBJ whole genome shotgun (WGS) entry which is preliminary data.</text>
</comment>
<organism evidence="2 3">
    <name type="scientific">Spiribacter vilamensis</name>
    <dbReference type="NCBI Taxonomy" id="531306"/>
    <lineage>
        <taxon>Bacteria</taxon>
        <taxon>Pseudomonadati</taxon>
        <taxon>Pseudomonadota</taxon>
        <taxon>Gammaproteobacteria</taxon>
        <taxon>Chromatiales</taxon>
        <taxon>Ectothiorhodospiraceae</taxon>
        <taxon>Spiribacter</taxon>
    </lineage>
</organism>
<evidence type="ECO:0000313" key="2">
    <source>
        <dbReference type="EMBL" id="RZU98975.1"/>
    </source>
</evidence>
<dbReference type="InterPro" id="IPR021344">
    <property type="entry name" value="DUF2970"/>
</dbReference>
<keyword evidence="3" id="KW-1185">Reference proteome</keyword>
<dbReference type="OrthoDB" id="5625885at2"/>
<protein>
    <submittedName>
        <fullName evidence="2">DUF2970 family protein</fullName>
    </submittedName>
</protein>
<keyword evidence="1" id="KW-1133">Transmembrane helix</keyword>
<evidence type="ECO:0000256" key="1">
    <source>
        <dbReference type="SAM" id="Phobius"/>
    </source>
</evidence>
<dbReference type="EMBL" id="SHLI01000001">
    <property type="protein sequence ID" value="RZU98975.1"/>
    <property type="molecule type" value="Genomic_DNA"/>
</dbReference>
<name>A0A4V2GJ53_9GAMM</name>
<gene>
    <name evidence="2" type="ORF">EV698_1251</name>
</gene>
<feature type="transmembrane region" description="Helical" evidence="1">
    <location>
        <begin position="48"/>
        <end position="71"/>
    </location>
</feature>
<dbReference type="AlphaFoldDB" id="A0A4V2GJ53"/>